<sequence length="124" mass="14237">MKCTFCNLEKDRIILENELAFGVMDKYPINEGHMLFIPKRHFKIFFDATEEEVTALYQLLHEGKKYLDKKFHPDGYNLGVNIGEDAGQSIMHLHVHLIPRYKGDVEDPTGGVRCLKGELAPYKG</sequence>
<dbReference type="Gene3D" id="3.30.428.10">
    <property type="entry name" value="HIT-like"/>
    <property type="match status" value="1"/>
</dbReference>
<protein>
    <submittedName>
        <fullName evidence="3">HIT family protein</fullName>
    </submittedName>
</protein>
<gene>
    <name evidence="3" type="ORF">ISALK_01300</name>
</gene>
<dbReference type="SUPFAM" id="SSF54197">
    <property type="entry name" value="HIT-like"/>
    <property type="match status" value="1"/>
</dbReference>
<dbReference type="RefSeq" id="WP_160718427.1">
    <property type="nucleotide sequence ID" value="NZ_SUMG01000001.1"/>
</dbReference>
<evidence type="ECO:0000256" key="1">
    <source>
        <dbReference type="PROSITE-ProRule" id="PRU00464"/>
    </source>
</evidence>
<dbReference type="InterPro" id="IPR036265">
    <property type="entry name" value="HIT-like_sf"/>
</dbReference>
<feature type="short sequence motif" description="Histidine triad motif" evidence="1">
    <location>
        <begin position="92"/>
        <end position="96"/>
    </location>
</feature>
<evidence type="ECO:0000259" key="2">
    <source>
        <dbReference type="PROSITE" id="PS51084"/>
    </source>
</evidence>
<dbReference type="Pfam" id="PF01230">
    <property type="entry name" value="HIT"/>
    <property type="match status" value="1"/>
</dbReference>
<feature type="domain" description="HIT" evidence="2">
    <location>
        <begin position="1"/>
        <end position="107"/>
    </location>
</feature>
<dbReference type="InterPro" id="IPR019808">
    <property type="entry name" value="Histidine_triad_CS"/>
</dbReference>
<proteinExistence type="predicted"/>
<accession>A0AA43XID7</accession>
<evidence type="ECO:0000313" key="3">
    <source>
        <dbReference type="EMBL" id="NBG87127.1"/>
    </source>
</evidence>
<dbReference type="PROSITE" id="PS00892">
    <property type="entry name" value="HIT_1"/>
    <property type="match status" value="1"/>
</dbReference>
<dbReference type="EMBL" id="SUMG01000001">
    <property type="protein sequence ID" value="NBG87127.1"/>
    <property type="molecule type" value="Genomic_DNA"/>
</dbReference>
<evidence type="ECO:0000313" key="4">
    <source>
        <dbReference type="Proteomes" id="UP000449710"/>
    </source>
</evidence>
<dbReference type="AlphaFoldDB" id="A0AA43XID7"/>
<dbReference type="PANTHER" id="PTHR42997">
    <property type="entry name" value="HIT FAMILY HYDROLASE"/>
    <property type="match status" value="1"/>
</dbReference>
<reference evidence="3 4" key="1">
    <citation type="submission" date="2019-04" db="EMBL/GenBank/DDBJ databases">
        <title>Isachenkonia alkalipeptolytica gen. nov. sp. nov. a new anaerobic, alkiliphilic organothrophic bacterium capable to reduce synthesized ferrihydrite isolated from a soda lake.</title>
        <authorList>
            <person name="Toshchakov S.V."/>
            <person name="Zavarzina D.G."/>
            <person name="Zhilina T.N."/>
            <person name="Kostrikina N.A."/>
            <person name="Kublanov I.V."/>
        </authorList>
    </citation>
    <scope>NUCLEOTIDE SEQUENCE [LARGE SCALE GENOMIC DNA]</scope>
    <source>
        <strain evidence="3 4">Z-1701</strain>
    </source>
</reference>
<dbReference type="InterPro" id="IPR052908">
    <property type="entry name" value="AP-4-A_phosphorylase"/>
</dbReference>
<keyword evidence="4" id="KW-1185">Reference proteome</keyword>
<dbReference type="PANTHER" id="PTHR42997:SF1">
    <property type="entry name" value="AP-4-A PHOSPHORYLASE"/>
    <property type="match status" value="1"/>
</dbReference>
<dbReference type="InterPro" id="IPR011146">
    <property type="entry name" value="HIT-like"/>
</dbReference>
<dbReference type="PROSITE" id="PS51084">
    <property type="entry name" value="HIT_2"/>
    <property type="match status" value="1"/>
</dbReference>
<dbReference type="GO" id="GO:0003824">
    <property type="term" value="F:catalytic activity"/>
    <property type="evidence" value="ECO:0007669"/>
    <property type="project" value="InterPro"/>
</dbReference>
<organism evidence="3 4">
    <name type="scientific">Isachenkonia alkalipeptolytica</name>
    <dbReference type="NCBI Taxonomy" id="2565777"/>
    <lineage>
        <taxon>Bacteria</taxon>
        <taxon>Bacillati</taxon>
        <taxon>Bacillota</taxon>
        <taxon>Clostridia</taxon>
        <taxon>Eubacteriales</taxon>
        <taxon>Clostridiaceae</taxon>
        <taxon>Isachenkonia</taxon>
    </lineage>
</organism>
<name>A0AA43XID7_9CLOT</name>
<dbReference type="Proteomes" id="UP000449710">
    <property type="component" value="Unassembled WGS sequence"/>
</dbReference>
<comment type="caution">
    <text evidence="3">The sequence shown here is derived from an EMBL/GenBank/DDBJ whole genome shotgun (WGS) entry which is preliminary data.</text>
</comment>